<feature type="region of interest" description="Disordered" evidence="1">
    <location>
        <begin position="127"/>
        <end position="156"/>
    </location>
</feature>
<dbReference type="PROSITE" id="PS50053">
    <property type="entry name" value="UBIQUITIN_2"/>
    <property type="match status" value="2"/>
</dbReference>
<dbReference type="CDD" id="cd17039">
    <property type="entry name" value="Ubl_ubiquitin_like"/>
    <property type="match status" value="1"/>
</dbReference>
<organism evidence="3 4">
    <name type="scientific">Polarella glacialis</name>
    <name type="common">Dinoflagellate</name>
    <dbReference type="NCBI Taxonomy" id="89957"/>
    <lineage>
        <taxon>Eukaryota</taxon>
        <taxon>Sar</taxon>
        <taxon>Alveolata</taxon>
        <taxon>Dinophyceae</taxon>
        <taxon>Suessiales</taxon>
        <taxon>Suessiaceae</taxon>
        <taxon>Polarella</taxon>
    </lineage>
</organism>
<dbReference type="InterPro" id="IPR015496">
    <property type="entry name" value="Ubiquilin"/>
</dbReference>
<dbReference type="Gene3D" id="3.10.20.90">
    <property type="entry name" value="Phosphatidylinositol 3-kinase Catalytic Subunit, Chain A, domain 1"/>
    <property type="match status" value="1"/>
</dbReference>
<dbReference type="Pfam" id="PF00240">
    <property type="entry name" value="ubiquitin"/>
    <property type="match status" value="1"/>
</dbReference>
<feature type="domain" description="Ubiquitin-like" evidence="2">
    <location>
        <begin position="53"/>
        <end position="130"/>
    </location>
</feature>
<feature type="non-terminal residue" evidence="3">
    <location>
        <position position="256"/>
    </location>
</feature>
<name>A0A813KBI9_POLGL</name>
<dbReference type="AlphaFoldDB" id="A0A813KBI9"/>
<evidence type="ECO:0000256" key="1">
    <source>
        <dbReference type="SAM" id="MobiDB-lite"/>
    </source>
</evidence>
<gene>
    <name evidence="3" type="ORF">PGLA2088_LOCUS31237</name>
</gene>
<evidence type="ECO:0000259" key="2">
    <source>
        <dbReference type="PROSITE" id="PS50053"/>
    </source>
</evidence>
<proteinExistence type="predicted"/>
<protein>
    <recommendedName>
        <fullName evidence="2">Ubiquitin-like domain-containing protein</fullName>
    </recommendedName>
</protein>
<dbReference type="Proteomes" id="UP000626109">
    <property type="component" value="Unassembled WGS sequence"/>
</dbReference>
<reference evidence="3" key="1">
    <citation type="submission" date="2021-02" db="EMBL/GenBank/DDBJ databases">
        <authorList>
            <person name="Dougan E. K."/>
            <person name="Rhodes N."/>
            <person name="Thang M."/>
            <person name="Chan C."/>
        </authorList>
    </citation>
    <scope>NUCLEOTIDE SEQUENCE</scope>
</reference>
<dbReference type="EMBL" id="CAJNNW010029244">
    <property type="protein sequence ID" value="CAE8699613.1"/>
    <property type="molecule type" value="Genomic_DNA"/>
</dbReference>
<dbReference type="GO" id="GO:0031593">
    <property type="term" value="F:polyubiquitin modification-dependent protein binding"/>
    <property type="evidence" value="ECO:0007669"/>
    <property type="project" value="TreeGrafter"/>
</dbReference>
<feature type="compositionally biased region" description="Low complexity" evidence="1">
    <location>
        <begin position="127"/>
        <end position="155"/>
    </location>
</feature>
<dbReference type="PANTHER" id="PTHR10677:SF3">
    <property type="entry name" value="FI07626P-RELATED"/>
    <property type="match status" value="1"/>
</dbReference>
<dbReference type="SUPFAM" id="SSF54236">
    <property type="entry name" value="Ubiquitin-like"/>
    <property type="match status" value="2"/>
</dbReference>
<dbReference type="InterPro" id="IPR000626">
    <property type="entry name" value="Ubiquitin-like_dom"/>
</dbReference>
<accession>A0A813KBI9</accession>
<comment type="caution">
    <text evidence="3">The sequence shown here is derived from an EMBL/GenBank/DDBJ whole genome shotgun (WGS) entry which is preliminary data.</text>
</comment>
<evidence type="ECO:0000313" key="3">
    <source>
        <dbReference type="EMBL" id="CAE8699613.1"/>
    </source>
</evidence>
<feature type="non-terminal residue" evidence="3">
    <location>
        <position position="1"/>
    </location>
</feature>
<dbReference type="GO" id="GO:0006511">
    <property type="term" value="P:ubiquitin-dependent protein catabolic process"/>
    <property type="evidence" value="ECO:0007669"/>
    <property type="project" value="TreeGrafter"/>
</dbReference>
<evidence type="ECO:0000313" key="4">
    <source>
        <dbReference type="Proteomes" id="UP000626109"/>
    </source>
</evidence>
<sequence length="256" mass="26219">VVCKGRVLRDEELLAACGLKSGDSLHIAKSQPQAAPATASANSQPAGELGAGLKIILKGPSGQELSLEGIGADELLSSIRERAAKFGGLRSGEEIHLVHKGKLLKDDGTLASSGVSDGDVLRVARRATASTSASVPATSTSASSASTAITRSSAPMPSAWAGHGIMTLEQLLEQRPPGGALAQVLAGGAAAPTATVQPSAAAAAIAAQARLDQEVHLMEREVRYLLARRRRESAALGRGYVEDDADAEDPELLAHI</sequence>
<dbReference type="GO" id="GO:0005829">
    <property type="term" value="C:cytosol"/>
    <property type="evidence" value="ECO:0007669"/>
    <property type="project" value="TreeGrafter"/>
</dbReference>
<feature type="domain" description="Ubiquitin-like" evidence="2">
    <location>
        <begin position="1"/>
        <end position="34"/>
    </location>
</feature>
<dbReference type="InterPro" id="IPR029071">
    <property type="entry name" value="Ubiquitin-like_domsf"/>
</dbReference>
<dbReference type="PANTHER" id="PTHR10677">
    <property type="entry name" value="UBIQUILIN"/>
    <property type="match status" value="1"/>
</dbReference>